<dbReference type="OrthoDB" id="8061743at2759"/>
<reference evidence="1" key="1">
    <citation type="submission" date="2021-06" db="EMBL/GenBank/DDBJ databases">
        <authorList>
            <person name="Hodson N. C."/>
            <person name="Mongue J. A."/>
            <person name="Jaron S. K."/>
        </authorList>
    </citation>
    <scope>NUCLEOTIDE SEQUENCE</scope>
</reference>
<proteinExistence type="predicted"/>
<evidence type="ECO:0000313" key="2">
    <source>
        <dbReference type="Proteomes" id="UP000708208"/>
    </source>
</evidence>
<name>A0A8J2K330_9HEXA</name>
<sequence>MSGPKGVLYTFALLDEGSTCTMVDASVVENLGLEGPRDPRIKWTNELTRKEKGSRRVTFEVSGTDTMKRFRLHNVRIVVNMALPTQTVDMSCFSRQWANLEDIPFKSMENDQPLLLIGSDNILRL</sequence>
<dbReference type="EMBL" id="CAJVCH010057702">
    <property type="protein sequence ID" value="CAG7718989.1"/>
    <property type="molecule type" value="Genomic_DNA"/>
</dbReference>
<comment type="caution">
    <text evidence="1">The sequence shown here is derived from an EMBL/GenBank/DDBJ whole genome shotgun (WGS) entry which is preliminary data.</text>
</comment>
<gene>
    <name evidence="1" type="ORF">AFUS01_LOCUS8339</name>
</gene>
<accession>A0A8J2K330</accession>
<evidence type="ECO:0000313" key="1">
    <source>
        <dbReference type="EMBL" id="CAG7718989.1"/>
    </source>
</evidence>
<protein>
    <submittedName>
        <fullName evidence="1">Uncharacterized protein</fullName>
    </submittedName>
</protein>
<keyword evidence="2" id="KW-1185">Reference proteome</keyword>
<dbReference type="Proteomes" id="UP000708208">
    <property type="component" value="Unassembled WGS sequence"/>
</dbReference>
<organism evidence="1 2">
    <name type="scientific">Allacma fusca</name>
    <dbReference type="NCBI Taxonomy" id="39272"/>
    <lineage>
        <taxon>Eukaryota</taxon>
        <taxon>Metazoa</taxon>
        <taxon>Ecdysozoa</taxon>
        <taxon>Arthropoda</taxon>
        <taxon>Hexapoda</taxon>
        <taxon>Collembola</taxon>
        <taxon>Symphypleona</taxon>
        <taxon>Sminthuridae</taxon>
        <taxon>Allacma</taxon>
    </lineage>
</organism>
<dbReference type="AlphaFoldDB" id="A0A8J2K330"/>